<dbReference type="Gene3D" id="1.10.10.60">
    <property type="entry name" value="Homeodomain-like"/>
    <property type="match status" value="1"/>
</dbReference>
<evidence type="ECO:0008006" key="6">
    <source>
        <dbReference type="Google" id="ProtNLM"/>
    </source>
</evidence>
<keyword evidence="4" id="KW-0732">Signal</keyword>
<evidence type="ECO:0000256" key="4">
    <source>
        <dbReference type="SAM" id="SignalP"/>
    </source>
</evidence>
<feature type="compositionally biased region" description="Basic and acidic residues" evidence="2">
    <location>
        <begin position="98"/>
        <end position="123"/>
    </location>
</feature>
<protein>
    <recommendedName>
        <fullName evidence="6">Myb-like domain-containing protein</fullName>
    </recommendedName>
</protein>
<proteinExistence type="predicted"/>
<evidence type="ECO:0000256" key="2">
    <source>
        <dbReference type="SAM" id="MobiDB-lite"/>
    </source>
</evidence>
<keyword evidence="3" id="KW-0812">Transmembrane</keyword>
<reference evidence="5" key="1">
    <citation type="submission" date="2021-01" db="EMBL/GenBank/DDBJ databases">
        <authorList>
            <person name="Corre E."/>
            <person name="Pelletier E."/>
            <person name="Niang G."/>
            <person name="Scheremetjew M."/>
            <person name="Finn R."/>
            <person name="Kale V."/>
            <person name="Holt S."/>
            <person name="Cochrane G."/>
            <person name="Meng A."/>
            <person name="Brown T."/>
            <person name="Cohen L."/>
        </authorList>
    </citation>
    <scope>NUCLEOTIDE SEQUENCE</scope>
    <source>
        <strain evidence="5">MM31A-1</strain>
    </source>
</reference>
<evidence type="ECO:0000256" key="1">
    <source>
        <dbReference type="SAM" id="Coils"/>
    </source>
</evidence>
<keyword evidence="1" id="KW-0175">Coiled coil</keyword>
<feature type="coiled-coil region" evidence="1">
    <location>
        <begin position="217"/>
        <end position="251"/>
    </location>
</feature>
<dbReference type="EMBL" id="HBIO01031249">
    <property type="protein sequence ID" value="CAE0479088.1"/>
    <property type="molecule type" value="Transcribed_RNA"/>
</dbReference>
<feature type="region of interest" description="Disordered" evidence="2">
    <location>
        <begin position="95"/>
        <end position="128"/>
    </location>
</feature>
<sequence length="324" mass="37477">MRLIVTTIVSWFLLLSFVRYATAELRVEGADADVHAHADGHAHADDDVENISILHSDEEPSNPDIHTDIIHTDDHTDIRTDTDFEDEVMQETILAGRGHRDEVGERDQWSSSEHLRESSRFDTRQGQAIPPKVQRKLERYRLQCDGCGHKEAVAKINAFVLDAKQEGQRAKQRQEQLRKFKSMVAVPLMSVIMCAILYWVQSRIGFGFIFGGLFISNNSTKTQVMDMEQRRAQIEERRRRAEAKEAEETLKLQIQRDNAPTWIDHEMLEVWTPKQEKQFANSLKMYGGMAPKARYRLIAENVEEKTKQECLMHHKLQQLIAKDQ</sequence>
<evidence type="ECO:0000256" key="3">
    <source>
        <dbReference type="SAM" id="Phobius"/>
    </source>
</evidence>
<evidence type="ECO:0000313" key="5">
    <source>
        <dbReference type="EMBL" id="CAE0479088.1"/>
    </source>
</evidence>
<dbReference type="AlphaFoldDB" id="A0A7S3QJG1"/>
<feature type="chain" id="PRO_5031359555" description="Myb-like domain-containing protein" evidence="4">
    <location>
        <begin position="24"/>
        <end position="324"/>
    </location>
</feature>
<name>A0A7S3QJG1_9STRA</name>
<accession>A0A7S3QJG1</accession>
<keyword evidence="3" id="KW-1133">Transmembrane helix</keyword>
<feature type="signal peptide" evidence="4">
    <location>
        <begin position="1"/>
        <end position="23"/>
    </location>
</feature>
<gene>
    <name evidence="5" type="ORF">CDEB00056_LOCUS23942</name>
</gene>
<keyword evidence="3" id="KW-0472">Membrane</keyword>
<organism evidence="5">
    <name type="scientific">Chaetoceros debilis</name>
    <dbReference type="NCBI Taxonomy" id="122233"/>
    <lineage>
        <taxon>Eukaryota</taxon>
        <taxon>Sar</taxon>
        <taxon>Stramenopiles</taxon>
        <taxon>Ochrophyta</taxon>
        <taxon>Bacillariophyta</taxon>
        <taxon>Coscinodiscophyceae</taxon>
        <taxon>Chaetocerotophycidae</taxon>
        <taxon>Chaetocerotales</taxon>
        <taxon>Chaetocerotaceae</taxon>
        <taxon>Chaetoceros</taxon>
    </lineage>
</organism>
<feature type="transmembrane region" description="Helical" evidence="3">
    <location>
        <begin position="182"/>
        <end position="200"/>
    </location>
</feature>